<dbReference type="Gene3D" id="3.40.50.11350">
    <property type="match status" value="1"/>
</dbReference>
<proteinExistence type="predicted"/>
<accession>A0ABD3M8M3</accession>
<evidence type="ECO:0000313" key="2">
    <source>
        <dbReference type="EMBL" id="KAL3760435.1"/>
    </source>
</evidence>
<feature type="transmembrane region" description="Helical" evidence="1">
    <location>
        <begin position="38"/>
        <end position="59"/>
    </location>
</feature>
<reference evidence="2 3" key="1">
    <citation type="submission" date="2024-10" db="EMBL/GenBank/DDBJ databases">
        <title>Updated reference genomes for cyclostephanoid diatoms.</title>
        <authorList>
            <person name="Roberts W.R."/>
            <person name="Alverson A.J."/>
        </authorList>
    </citation>
    <scope>NUCLEOTIDE SEQUENCE [LARGE SCALE GENOMIC DNA]</scope>
    <source>
        <strain evidence="2 3">AJA232-27</strain>
    </source>
</reference>
<keyword evidence="3" id="KW-1185">Reference proteome</keyword>
<keyword evidence="1" id="KW-1133">Transmembrane helix</keyword>
<protein>
    <submittedName>
        <fullName evidence="2">Uncharacterized protein</fullName>
    </submittedName>
</protein>
<dbReference type="PANTHER" id="PTHR13132:SF29">
    <property type="entry name" value="ALPHA-(1,6)-FUCOSYLTRANSFERASE"/>
    <property type="match status" value="1"/>
</dbReference>
<dbReference type="Proteomes" id="UP001530293">
    <property type="component" value="Unassembled WGS sequence"/>
</dbReference>
<sequence>MPTLVLQMQRIFHTASTQFQHSWSSKRTRGGRRKKQRWLIFTIFPLTCVVFIHFTRMAGDEFVSTIPSISDSTMPKDTLPLRSFIDPVWAEWGTEDGQYETLVPPTDIDDSIVNRLNWDQSNNHCDDVFLFMPQIFARNGHGSQLNSYLLAAMMATYLDKAMVLLEATQKYSRYPSVSQFGCPIDAFQDPDEFINFEGKDHSALRMKPHFPIGLKRLIVHPTWISRDCPVPKCNKLFYNSWDAIRTEQRDNFLNGLPPREITCETPTGNVKVTVMGGEEVRQFFDRQLKYKMIDRSDYRARERAYEWATRLGGTHQQAEVFSKLTHETEIWDYISALIARSGLITFQPWIARDVKEFIKSTRLPLDSPHDAIHVRRGDKLEVDLREEVVMYWHNQGYERQVDFPLNYIPFTQYLRLWETDCTDVWGGSSINNRPARTIYVATDDPITVQDEISKLPRGKDGTTIVGVVICLGRPHIGCERVKLIISPVTKSSYHIGEGGFKVDCVELTYTYTATHQLMNTGYKRNIHSIADLMILTKSNTFVGEYVSNWGRIVRTFRARLNDKYVMHDGSLRWGAMFREDGITEEPPVLFHDTRIAFGEGRQIQPPGW</sequence>
<dbReference type="EMBL" id="JALLBG020000186">
    <property type="protein sequence ID" value="KAL3760435.1"/>
    <property type="molecule type" value="Genomic_DNA"/>
</dbReference>
<evidence type="ECO:0000256" key="1">
    <source>
        <dbReference type="SAM" id="Phobius"/>
    </source>
</evidence>
<dbReference type="AlphaFoldDB" id="A0ABD3M8M3"/>
<gene>
    <name evidence="2" type="ORF">ACHAWU_005970</name>
</gene>
<evidence type="ECO:0000313" key="3">
    <source>
        <dbReference type="Proteomes" id="UP001530293"/>
    </source>
</evidence>
<keyword evidence="1" id="KW-0472">Membrane</keyword>
<keyword evidence="1" id="KW-0812">Transmembrane</keyword>
<dbReference type="PANTHER" id="PTHR13132">
    <property type="entry name" value="ALPHA- 1,6 -FUCOSYLTRANSFERASE"/>
    <property type="match status" value="1"/>
</dbReference>
<name>A0ABD3M8M3_9STRA</name>
<comment type="caution">
    <text evidence="2">The sequence shown here is derived from an EMBL/GenBank/DDBJ whole genome shotgun (WGS) entry which is preliminary data.</text>
</comment>
<organism evidence="2 3">
    <name type="scientific">Discostella pseudostelligera</name>
    <dbReference type="NCBI Taxonomy" id="259834"/>
    <lineage>
        <taxon>Eukaryota</taxon>
        <taxon>Sar</taxon>
        <taxon>Stramenopiles</taxon>
        <taxon>Ochrophyta</taxon>
        <taxon>Bacillariophyta</taxon>
        <taxon>Coscinodiscophyceae</taxon>
        <taxon>Thalassiosirophycidae</taxon>
        <taxon>Stephanodiscales</taxon>
        <taxon>Stephanodiscaceae</taxon>
        <taxon>Discostella</taxon>
    </lineage>
</organism>